<dbReference type="GO" id="GO:0010420">
    <property type="term" value="F:polyprenyldihydroxybenzoate methyltransferase activity"/>
    <property type="evidence" value="ECO:0007669"/>
    <property type="project" value="InterPro"/>
</dbReference>
<dbReference type="EC" id="2.1.1.222" evidence="5"/>
<evidence type="ECO:0000256" key="1">
    <source>
        <dbReference type="ARBA" id="ARBA00022603"/>
    </source>
</evidence>
<feature type="binding site" evidence="5">
    <location>
        <position position="105"/>
    </location>
    <ligand>
        <name>S-adenosyl-L-methionine</name>
        <dbReference type="ChEBI" id="CHEBI:59789"/>
    </ligand>
</feature>
<evidence type="ECO:0000256" key="5">
    <source>
        <dbReference type="HAMAP-Rule" id="MF_00472"/>
    </source>
</evidence>
<keyword evidence="8" id="KW-1185">Reference proteome</keyword>
<dbReference type="Proteomes" id="UP000200980">
    <property type="component" value="Unassembled WGS sequence"/>
</dbReference>
<accession>A0A1S8GRZ6</accession>
<proteinExistence type="inferred from homology"/>
<name>A0A1S8GRZ6_9PROT</name>
<dbReference type="AlphaFoldDB" id="A0A1S8GRZ6"/>
<dbReference type="UniPathway" id="UPA00232"/>
<keyword evidence="3 5" id="KW-0831">Ubiquinone biosynthesis</keyword>
<dbReference type="InterPro" id="IPR010233">
    <property type="entry name" value="UbiG_MeTrfase"/>
</dbReference>
<dbReference type="PANTHER" id="PTHR43464:SF19">
    <property type="entry name" value="UBIQUINONE BIOSYNTHESIS O-METHYLTRANSFERASE, MITOCHONDRIAL"/>
    <property type="match status" value="1"/>
</dbReference>
<comment type="caution">
    <text evidence="7">The sequence shown here is derived from an EMBL/GenBank/DDBJ whole genome shotgun (WGS) entry which is preliminary data.</text>
</comment>
<evidence type="ECO:0000313" key="7">
    <source>
        <dbReference type="EMBL" id="OOL19826.1"/>
    </source>
</evidence>
<dbReference type="STRING" id="1539051.AL01_02375"/>
<dbReference type="Gene3D" id="3.40.50.150">
    <property type="entry name" value="Vaccinia Virus protein VP39"/>
    <property type="match status" value="1"/>
</dbReference>
<feature type="compositionally biased region" description="Low complexity" evidence="6">
    <location>
        <begin position="1"/>
        <end position="18"/>
    </location>
</feature>
<keyword evidence="2 5" id="KW-0808">Transferase</keyword>
<comment type="similarity">
    <text evidence="5">Belongs to the methyltransferase superfamily. UbiG/COQ3 family.</text>
</comment>
<reference evidence="7 8" key="1">
    <citation type="journal article" date="2016" name="PLoS ONE">
        <title>Whole-Genome Sequence Analysis of Bombella intestini LMG 28161T, a Novel Acetic Acid Bacterium Isolated from the Crop of a Red-Tailed Bumble Bee, Bombus lapidarius.</title>
        <authorList>
            <person name="Li L."/>
            <person name="Illeghems K."/>
            <person name="Van Kerrebroeck S."/>
            <person name="Borremans W."/>
            <person name="Cleenwerck I."/>
            <person name="Smagghe G."/>
            <person name="De Vuyst L."/>
            <person name="Vandamme P."/>
        </authorList>
    </citation>
    <scope>NUCLEOTIDE SEQUENCE [LARGE SCALE GENOMIC DNA]</scope>
    <source>
        <strain evidence="7 8">R-52487</strain>
    </source>
</reference>
<dbReference type="GO" id="GO:0032259">
    <property type="term" value="P:methylation"/>
    <property type="evidence" value="ECO:0007669"/>
    <property type="project" value="UniProtKB-KW"/>
</dbReference>
<dbReference type="PANTHER" id="PTHR43464">
    <property type="entry name" value="METHYLTRANSFERASE"/>
    <property type="match status" value="1"/>
</dbReference>
<evidence type="ECO:0000256" key="4">
    <source>
        <dbReference type="ARBA" id="ARBA00022691"/>
    </source>
</evidence>
<dbReference type="HAMAP" id="MF_00472">
    <property type="entry name" value="UbiG"/>
    <property type="match status" value="1"/>
</dbReference>
<comment type="pathway">
    <text evidence="5">Cofactor biosynthesis; ubiquinone biosynthesis.</text>
</comment>
<comment type="function">
    <text evidence="5">O-methyltransferase that catalyzes the 2 O-methylation steps in the ubiquinone biosynthetic pathway.</text>
</comment>
<dbReference type="Pfam" id="PF13489">
    <property type="entry name" value="Methyltransf_23"/>
    <property type="match status" value="1"/>
</dbReference>
<dbReference type="SUPFAM" id="SSF53335">
    <property type="entry name" value="S-adenosyl-L-methionine-dependent methyltransferases"/>
    <property type="match status" value="1"/>
</dbReference>
<gene>
    <name evidence="5" type="primary">ubiG</name>
    <name evidence="7" type="ORF">AL01_02375</name>
</gene>
<evidence type="ECO:0000256" key="6">
    <source>
        <dbReference type="SAM" id="MobiDB-lite"/>
    </source>
</evidence>
<comment type="catalytic activity">
    <reaction evidence="5">
        <text>a 3-(all-trans-polyprenyl)benzene-1,2-diol + S-adenosyl-L-methionine = a 2-methoxy-6-(all-trans-polyprenyl)phenol + S-adenosyl-L-homocysteine + H(+)</text>
        <dbReference type="Rhea" id="RHEA:31411"/>
        <dbReference type="Rhea" id="RHEA-COMP:9550"/>
        <dbReference type="Rhea" id="RHEA-COMP:9551"/>
        <dbReference type="ChEBI" id="CHEBI:15378"/>
        <dbReference type="ChEBI" id="CHEBI:57856"/>
        <dbReference type="ChEBI" id="CHEBI:59789"/>
        <dbReference type="ChEBI" id="CHEBI:62729"/>
        <dbReference type="ChEBI" id="CHEBI:62731"/>
        <dbReference type="EC" id="2.1.1.222"/>
    </reaction>
</comment>
<dbReference type="InterPro" id="IPR029063">
    <property type="entry name" value="SAM-dependent_MTases_sf"/>
</dbReference>
<feature type="binding site" evidence="5">
    <location>
        <position position="153"/>
    </location>
    <ligand>
        <name>S-adenosyl-L-methionine</name>
        <dbReference type="ChEBI" id="CHEBI:59789"/>
    </ligand>
</feature>
<feature type="region of interest" description="Disordered" evidence="6">
    <location>
        <begin position="1"/>
        <end position="26"/>
    </location>
</feature>
<sequence length="262" mass="29007">MKAGRSVRMPVSSPSPSSEPHKETSSVIDDEINQFSALAKDWWNPKGPMAPLHAMNPLRTSWIVKHLPTSLFQQPEPPTLLDIGCGAGLASERFASLGFDTLGVDASEDGIQAAKAHKSLHPLPPQAAPLHYLCGNAETLLDEGRQFDVVSALEVIEHVRDPQVFLSLLARLTKKGGYVAVSTMDRSLRSFLMAKLGAEYVLRLLPVGTHDWRKFIRPAELDSMARQAGLRLLDLKGLSYRPPHWRESHDTSINYIALFQKD</sequence>
<organism evidence="7 8">
    <name type="scientific">Bombella intestini</name>
    <dbReference type="NCBI Taxonomy" id="1539051"/>
    <lineage>
        <taxon>Bacteria</taxon>
        <taxon>Pseudomonadati</taxon>
        <taxon>Pseudomonadota</taxon>
        <taxon>Alphaproteobacteria</taxon>
        <taxon>Acetobacterales</taxon>
        <taxon>Acetobacteraceae</taxon>
        <taxon>Bombella</taxon>
    </lineage>
</organism>
<keyword evidence="7" id="KW-0830">Ubiquinone</keyword>
<keyword evidence="1 5" id="KW-0489">Methyltransferase</keyword>
<comment type="catalytic activity">
    <reaction evidence="5">
        <text>a 3-demethylubiquinol + S-adenosyl-L-methionine = a ubiquinol + S-adenosyl-L-homocysteine + H(+)</text>
        <dbReference type="Rhea" id="RHEA:44380"/>
        <dbReference type="Rhea" id="RHEA-COMP:9566"/>
        <dbReference type="Rhea" id="RHEA-COMP:10914"/>
        <dbReference type="ChEBI" id="CHEBI:15378"/>
        <dbReference type="ChEBI" id="CHEBI:17976"/>
        <dbReference type="ChEBI" id="CHEBI:57856"/>
        <dbReference type="ChEBI" id="CHEBI:59789"/>
        <dbReference type="ChEBI" id="CHEBI:84422"/>
        <dbReference type="EC" id="2.1.1.64"/>
    </reaction>
</comment>
<evidence type="ECO:0000313" key="8">
    <source>
        <dbReference type="Proteomes" id="UP000200980"/>
    </source>
</evidence>
<dbReference type="EMBL" id="JATM01000001">
    <property type="protein sequence ID" value="OOL19826.1"/>
    <property type="molecule type" value="Genomic_DNA"/>
</dbReference>
<keyword evidence="4 5" id="KW-0949">S-adenosyl-L-methionine</keyword>
<dbReference type="CDD" id="cd02440">
    <property type="entry name" value="AdoMet_MTases"/>
    <property type="match status" value="1"/>
</dbReference>
<dbReference type="EC" id="2.1.1.64" evidence="5"/>
<feature type="binding site" evidence="5">
    <location>
        <position position="84"/>
    </location>
    <ligand>
        <name>S-adenosyl-L-methionine</name>
        <dbReference type="ChEBI" id="CHEBI:59789"/>
    </ligand>
</feature>
<protein>
    <recommendedName>
        <fullName evidence="5">Ubiquinone biosynthesis O-methyltransferase</fullName>
    </recommendedName>
    <alternativeName>
        <fullName evidence="5">2-polyprenyl-6-hydroxyphenol methylase</fullName>
        <ecNumber evidence="5">2.1.1.222</ecNumber>
    </alternativeName>
    <alternativeName>
        <fullName evidence="5">3-demethylubiquinone 3-O-methyltransferase</fullName>
        <ecNumber evidence="5">2.1.1.64</ecNumber>
    </alternativeName>
</protein>
<dbReference type="NCBIfam" id="TIGR01983">
    <property type="entry name" value="UbiG"/>
    <property type="match status" value="1"/>
</dbReference>
<dbReference type="GO" id="GO:0061542">
    <property type="term" value="F:3-demethylubiquinol 3-O-methyltransferase activity"/>
    <property type="evidence" value="ECO:0007669"/>
    <property type="project" value="UniProtKB-UniRule"/>
</dbReference>
<evidence type="ECO:0000256" key="2">
    <source>
        <dbReference type="ARBA" id="ARBA00022679"/>
    </source>
</evidence>
<feature type="binding site" evidence="5">
    <location>
        <position position="59"/>
    </location>
    <ligand>
        <name>S-adenosyl-L-methionine</name>
        <dbReference type="ChEBI" id="CHEBI:59789"/>
    </ligand>
</feature>
<dbReference type="GO" id="GO:0102208">
    <property type="term" value="F:2-polyprenyl-6-hydroxyphenol methylase activity"/>
    <property type="evidence" value="ECO:0007669"/>
    <property type="project" value="UniProtKB-EC"/>
</dbReference>
<evidence type="ECO:0000256" key="3">
    <source>
        <dbReference type="ARBA" id="ARBA00022688"/>
    </source>
</evidence>